<keyword evidence="5 8" id="KW-0676">Redox-active center</keyword>
<dbReference type="GO" id="GO:0015035">
    <property type="term" value="F:protein-disulfide reductase activity"/>
    <property type="evidence" value="ECO:0007669"/>
    <property type="project" value="InterPro"/>
</dbReference>
<dbReference type="EMBL" id="QJVJ01000007">
    <property type="protein sequence ID" value="PYI53553.1"/>
    <property type="molecule type" value="Genomic_DNA"/>
</dbReference>
<name>A0A2V5K6W9_9BACL</name>
<dbReference type="InterPro" id="IPR013766">
    <property type="entry name" value="Thioredoxin_domain"/>
</dbReference>
<keyword evidence="2" id="KW-0813">Transport</keyword>
<dbReference type="SUPFAM" id="SSF52833">
    <property type="entry name" value="Thioredoxin-like"/>
    <property type="match status" value="1"/>
</dbReference>
<dbReference type="PROSITE" id="PS51352">
    <property type="entry name" value="THIOREDOXIN_2"/>
    <property type="match status" value="1"/>
</dbReference>
<evidence type="ECO:0000256" key="4">
    <source>
        <dbReference type="ARBA" id="ARBA00023157"/>
    </source>
</evidence>
<dbReference type="Pfam" id="PF00085">
    <property type="entry name" value="Thioredoxin"/>
    <property type="match status" value="1"/>
</dbReference>
<evidence type="ECO:0000256" key="6">
    <source>
        <dbReference type="PIRNR" id="PIRNR000077"/>
    </source>
</evidence>
<evidence type="ECO:0000256" key="2">
    <source>
        <dbReference type="ARBA" id="ARBA00022448"/>
    </source>
</evidence>
<proteinExistence type="inferred from homology"/>
<feature type="site" description="Contributes to redox potential value" evidence="7">
    <location>
        <position position="30"/>
    </location>
</feature>
<feature type="active site" description="Nucleophile" evidence="7">
    <location>
        <position position="32"/>
    </location>
</feature>
<evidence type="ECO:0000313" key="10">
    <source>
        <dbReference type="EMBL" id="PYI53553.1"/>
    </source>
</evidence>
<dbReference type="RefSeq" id="WP_110841325.1">
    <property type="nucleotide sequence ID" value="NZ_QJVJ01000007.1"/>
</dbReference>
<keyword evidence="11" id="KW-1185">Reference proteome</keyword>
<feature type="disulfide bond" description="Redox-active" evidence="8">
    <location>
        <begin position="29"/>
        <end position="32"/>
    </location>
</feature>
<evidence type="ECO:0000256" key="3">
    <source>
        <dbReference type="ARBA" id="ARBA00022982"/>
    </source>
</evidence>
<dbReference type="CDD" id="cd02947">
    <property type="entry name" value="TRX_family"/>
    <property type="match status" value="1"/>
</dbReference>
<comment type="similarity">
    <text evidence="1 6">Belongs to the thioredoxin family.</text>
</comment>
<sequence length="108" mass="11891">MAITMTDDNWSAIMKERDTVLVDFDSPYCGPCRAAAPALEQLDRELGDRVAVAKMNVDEHPSLAGRLGIMGVPTFVLFRGGQPVNKTVGFRSKDELIGTVRAWLDNPR</sequence>
<dbReference type="Gene3D" id="3.40.30.10">
    <property type="entry name" value="Glutaredoxin"/>
    <property type="match status" value="1"/>
</dbReference>
<evidence type="ECO:0000259" key="9">
    <source>
        <dbReference type="PROSITE" id="PS51352"/>
    </source>
</evidence>
<reference evidence="10 11" key="1">
    <citation type="submission" date="2018-05" db="EMBL/GenBank/DDBJ databases">
        <title>Paenibacillus flagellatus sp. nov., isolated from selenium mineral soil.</title>
        <authorList>
            <person name="Dai X."/>
        </authorList>
    </citation>
    <scope>NUCLEOTIDE SEQUENCE [LARGE SCALE GENOMIC DNA]</scope>
    <source>
        <strain evidence="10 11">DXL2</strain>
    </source>
</reference>
<evidence type="ECO:0000256" key="5">
    <source>
        <dbReference type="ARBA" id="ARBA00023284"/>
    </source>
</evidence>
<evidence type="ECO:0000256" key="1">
    <source>
        <dbReference type="ARBA" id="ARBA00008987"/>
    </source>
</evidence>
<dbReference type="InterPro" id="IPR036249">
    <property type="entry name" value="Thioredoxin-like_sf"/>
</dbReference>
<feature type="site" description="Deprotonates C-terminal active site Cys" evidence="7">
    <location>
        <position position="23"/>
    </location>
</feature>
<dbReference type="PRINTS" id="PR00421">
    <property type="entry name" value="THIOREDOXIN"/>
</dbReference>
<dbReference type="PANTHER" id="PTHR45663">
    <property type="entry name" value="GEO12009P1"/>
    <property type="match status" value="1"/>
</dbReference>
<comment type="caution">
    <text evidence="10">The sequence shown here is derived from an EMBL/GenBank/DDBJ whole genome shotgun (WGS) entry which is preliminary data.</text>
</comment>
<dbReference type="AlphaFoldDB" id="A0A2V5K6W9"/>
<feature type="site" description="Contributes to redox potential value" evidence="7">
    <location>
        <position position="31"/>
    </location>
</feature>
<gene>
    <name evidence="10" type="ORF">DLM86_17485</name>
</gene>
<dbReference type="Proteomes" id="UP000247476">
    <property type="component" value="Unassembled WGS sequence"/>
</dbReference>
<evidence type="ECO:0000256" key="8">
    <source>
        <dbReference type="PIRSR" id="PIRSR000077-4"/>
    </source>
</evidence>
<dbReference type="PANTHER" id="PTHR45663:SF11">
    <property type="entry name" value="GEO12009P1"/>
    <property type="match status" value="1"/>
</dbReference>
<feature type="domain" description="Thioredoxin" evidence="9">
    <location>
        <begin position="1"/>
        <end position="108"/>
    </location>
</feature>
<evidence type="ECO:0000313" key="11">
    <source>
        <dbReference type="Proteomes" id="UP000247476"/>
    </source>
</evidence>
<organism evidence="10 11">
    <name type="scientific">Paenibacillus flagellatus</name>
    <dbReference type="NCBI Taxonomy" id="2211139"/>
    <lineage>
        <taxon>Bacteria</taxon>
        <taxon>Bacillati</taxon>
        <taxon>Bacillota</taxon>
        <taxon>Bacilli</taxon>
        <taxon>Bacillales</taxon>
        <taxon>Paenibacillaceae</taxon>
        <taxon>Paenibacillus</taxon>
    </lineage>
</organism>
<dbReference type="OrthoDB" id="7629852at2"/>
<feature type="active site" description="Nucleophile" evidence="7">
    <location>
        <position position="29"/>
    </location>
</feature>
<dbReference type="InterPro" id="IPR005746">
    <property type="entry name" value="Thioredoxin"/>
</dbReference>
<protein>
    <recommendedName>
        <fullName evidence="6">Thioredoxin</fullName>
    </recommendedName>
</protein>
<accession>A0A2V5K6W9</accession>
<keyword evidence="3" id="KW-0249">Electron transport</keyword>
<dbReference type="GO" id="GO:0005737">
    <property type="term" value="C:cytoplasm"/>
    <property type="evidence" value="ECO:0007669"/>
    <property type="project" value="TreeGrafter"/>
</dbReference>
<evidence type="ECO:0000256" key="7">
    <source>
        <dbReference type="PIRSR" id="PIRSR000077-1"/>
    </source>
</evidence>
<keyword evidence="4 8" id="KW-1015">Disulfide bond</keyword>
<dbReference type="PIRSF" id="PIRSF000077">
    <property type="entry name" value="Thioredoxin"/>
    <property type="match status" value="1"/>
</dbReference>